<dbReference type="AlphaFoldDB" id="X2FIT9"/>
<geneLocation type="plasmid" evidence="2">
    <name>pA85-3</name>
</geneLocation>
<dbReference type="PATRIC" id="fig|470.1401.peg.4012"/>
<evidence type="ECO:0000256" key="1">
    <source>
        <dbReference type="SAM" id="Phobius"/>
    </source>
</evidence>
<keyword evidence="1" id="KW-0812">Transmembrane</keyword>
<accession>X2FIT9</accession>
<proteinExistence type="predicted"/>
<dbReference type="EMBL" id="KJ493819">
    <property type="protein sequence ID" value="AHM95330.1"/>
    <property type="molecule type" value="Genomic_DNA"/>
</dbReference>
<feature type="transmembrane region" description="Helical" evidence="1">
    <location>
        <begin position="116"/>
        <end position="134"/>
    </location>
</feature>
<evidence type="ECO:0000313" key="2">
    <source>
        <dbReference type="EMBL" id="AHM95330.1"/>
    </source>
</evidence>
<keyword evidence="2" id="KW-0614">Plasmid</keyword>
<keyword evidence="1" id="KW-0472">Membrane</keyword>
<reference evidence="2" key="2">
    <citation type="submission" date="2016-11" db="EMBL/GenBank/DDBJ databases">
        <authorList>
            <person name="Jaros S."/>
            <person name="Januszkiewicz K."/>
            <person name="Wedrychowicz H."/>
        </authorList>
    </citation>
    <scope>NUCLEOTIDE SEQUENCE</scope>
    <source>
        <strain evidence="2">A85</strain>
        <plasmid evidence="2">pA85-3</plasmid>
    </source>
</reference>
<reference evidence="2" key="1">
    <citation type="journal article" date="2014" name="J. Antimicrob. Chemother.">
        <title>A conjugative plasmid carrying the carbapenem resistance gene blaOXA-23 in AbaR4 in an extensively resistant GC1 Acinetobacter baumannii isolate.</title>
        <authorList>
            <person name="Hamidian M."/>
            <person name="Kenyon J.J."/>
            <person name="Holt K.E."/>
            <person name="Pickard D."/>
            <person name="Hall R.M."/>
        </authorList>
    </citation>
    <scope>NUCLEOTIDE SEQUENCE</scope>
    <source>
        <strain evidence="2">A85</strain>
        <plasmid evidence="2">pA85-3</plasmid>
    </source>
</reference>
<dbReference type="KEGG" id="abw:BL01_p0065"/>
<organism evidence="2">
    <name type="scientific">Acinetobacter baumannii</name>
    <dbReference type="NCBI Taxonomy" id="470"/>
    <lineage>
        <taxon>Bacteria</taxon>
        <taxon>Pseudomonadati</taxon>
        <taxon>Pseudomonadota</taxon>
        <taxon>Gammaproteobacteria</taxon>
        <taxon>Moraxellales</taxon>
        <taxon>Moraxellaceae</taxon>
        <taxon>Acinetobacter</taxon>
        <taxon>Acinetobacter calcoaceticus/baumannii complex</taxon>
    </lineage>
</organism>
<dbReference type="RefSeq" id="WP_001022819.1">
    <property type="nucleotide sequence ID" value="NZ_CAJHHH010000011.1"/>
</dbReference>
<protein>
    <submittedName>
        <fullName evidence="2">Uncharacterized protein</fullName>
    </submittedName>
</protein>
<keyword evidence="1" id="KW-1133">Transmembrane helix</keyword>
<feature type="transmembrane region" description="Helical" evidence="1">
    <location>
        <begin position="71"/>
        <end position="96"/>
    </location>
</feature>
<name>X2FIT9_ACIBA</name>
<sequence>MNIKTNSMAPENDQKPNTEDFFLQYQNSKIVQDDNFLKQRYADYEQLFNNAVQYTPISESNFLFLQKRMRIYGLILIVCIALNAIITFCIIYKLFFQDYYTSIGMSEQFKTLFAGTFSWALEVGIVSFVLAMLFKDKLRTLYLKYSIRNDYLEEVVNYTFTPVIPQDFEKIKDFSTLDSQLKEKILEVTEYRNGKLLDIDFKELNIESILNCRAEINHVLKNHLDYEEKTQSILESIKSDKV</sequence>